<dbReference type="SUPFAM" id="SSF50249">
    <property type="entry name" value="Nucleic acid-binding proteins"/>
    <property type="match status" value="1"/>
</dbReference>
<organism evidence="2 3">
    <name type="scientific">Polarella glacialis</name>
    <name type="common">Dinoflagellate</name>
    <dbReference type="NCBI Taxonomy" id="89957"/>
    <lineage>
        <taxon>Eukaryota</taxon>
        <taxon>Sar</taxon>
        <taxon>Alveolata</taxon>
        <taxon>Dinophyceae</taxon>
        <taxon>Suessiales</taxon>
        <taxon>Suessiaceae</taxon>
        <taxon>Polarella</taxon>
    </lineage>
</organism>
<comment type="caution">
    <text evidence="2">The sequence shown here is derived from an EMBL/GenBank/DDBJ whole genome shotgun (WGS) entry which is preliminary data.</text>
</comment>
<reference evidence="2" key="1">
    <citation type="submission" date="2021-02" db="EMBL/GenBank/DDBJ databases">
        <authorList>
            <person name="Dougan E. K."/>
            <person name="Rhodes N."/>
            <person name="Thang M."/>
            <person name="Chan C."/>
        </authorList>
    </citation>
    <scope>NUCLEOTIDE SEQUENCE</scope>
</reference>
<dbReference type="CDD" id="cd04458">
    <property type="entry name" value="CSP_CDS"/>
    <property type="match status" value="1"/>
</dbReference>
<proteinExistence type="predicted"/>
<protein>
    <recommendedName>
        <fullName evidence="1">CSD domain-containing protein</fullName>
    </recommendedName>
</protein>
<dbReference type="PROSITE" id="PS51857">
    <property type="entry name" value="CSD_2"/>
    <property type="match status" value="1"/>
</dbReference>
<dbReference type="PROSITE" id="PS00352">
    <property type="entry name" value="CSD_1"/>
    <property type="match status" value="1"/>
</dbReference>
<evidence type="ECO:0000259" key="1">
    <source>
        <dbReference type="PROSITE" id="PS51857"/>
    </source>
</evidence>
<dbReference type="InterPro" id="IPR019844">
    <property type="entry name" value="CSD_CS"/>
</dbReference>
<accession>A0A813KHX1</accession>
<feature type="non-terminal residue" evidence="2">
    <location>
        <position position="1"/>
    </location>
</feature>
<feature type="domain" description="CSD" evidence="1">
    <location>
        <begin position="8"/>
        <end position="69"/>
    </location>
</feature>
<sequence length="82" mass="8399">PLKAEKAMLSGTVKMWNEEKGFGFIAPGDGGADLFAHRSVLQTTDGLAKGDEVEYDEQKGKERAIKVCGGSGKGAGKGASGG</sequence>
<dbReference type="PANTHER" id="PTHR46565:SF20">
    <property type="entry name" value="COLD SHOCK DOMAIN-CONTAINING PROTEIN 4"/>
    <property type="match status" value="1"/>
</dbReference>
<dbReference type="Proteomes" id="UP000626109">
    <property type="component" value="Unassembled WGS sequence"/>
</dbReference>
<evidence type="ECO:0000313" key="2">
    <source>
        <dbReference type="EMBL" id="CAE8701220.1"/>
    </source>
</evidence>
<dbReference type="EMBL" id="CAJNNW010029711">
    <property type="protein sequence ID" value="CAE8701220.1"/>
    <property type="molecule type" value="Genomic_DNA"/>
</dbReference>
<gene>
    <name evidence="2" type="ORF">PGLA2088_LOCUS31938</name>
</gene>
<dbReference type="SMART" id="SM00357">
    <property type="entry name" value="CSP"/>
    <property type="match status" value="1"/>
</dbReference>
<dbReference type="InterPro" id="IPR002059">
    <property type="entry name" value="CSP_DNA-bd"/>
</dbReference>
<dbReference type="AlphaFoldDB" id="A0A813KHX1"/>
<dbReference type="Pfam" id="PF00313">
    <property type="entry name" value="CSD"/>
    <property type="match status" value="1"/>
</dbReference>
<feature type="non-terminal residue" evidence="2">
    <location>
        <position position="82"/>
    </location>
</feature>
<dbReference type="InterPro" id="IPR012340">
    <property type="entry name" value="NA-bd_OB-fold"/>
</dbReference>
<dbReference type="InterPro" id="IPR011129">
    <property type="entry name" value="CSD"/>
</dbReference>
<dbReference type="PANTHER" id="PTHR46565">
    <property type="entry name" value="COLD SHOCK DOMAIN PROTEIN 2"/>
    <property type="match status" value="1"/>
</dbReference>
<evidence type="ECO:0000313" key="3">
    <source>
        <dbReference type="Proteomes" id="UP000626109"/>
    </source>
</evidence>
<name>A0A813KHX1_POLGL</name>
<dbReference type="GO" id="GO:0003676">
    <property type="term" value="F:nucleic acid binding"/>
    <property type="evidence" value="ECO:0007669"/>
    <property type="project" value="InterPro"/>
</dbReference>
<dbReference type="Gene3D" id="2.40.50.140">
    <property type="entry name" value="Nucleic acid-binding proteins"/>
    <property type="match status" value="1"/>
</dbReference>